<dbReference type="Proteomes" id="UP000010433">
    <property type="component" value="Unassembled WGS sequence"/>
</dbReference>
<comment type="caution">
    <text evidence="1">The sequence shown here is derived from an EMBL/GenBank/DDBJ whole genome shotgun (WGS) entry which is preliminary data.</text>
</comment>
<protein>
    <submittedName>
        <fullName evidence="1">Uncharacterized protein</fullName>
    </submittedName>
</protein>
<accession>L1ND94</accession>
<dbReference type="HOGENOM" id="CLU_3274720_0_0_10"/>
<evidence type="ECO:0000313" key="1">
    <source>
        <dbReference type="EMBL" id="EKY01318.1"/>
    </source>
</evidence>
<dbReference type="EMBL" id="AMEP01000071">
    <property type="protein sequence ID" value="EKY01318.1"/>
    <property type="molecule type" value="Genomic_DNA"/>
</dbReference>
<organism evidence="1 2">
    <name type="scientific">Hoylesella saccharolytica F0055</name>
    <dbReference type="NCBI Taxonomy" id="1127699"/>
    <lineage>
        <taxon>Bacteria</taxon>
        <taxon>Pseudomonadati</taxon>
        <taxon>Bacteroidota</taxon>
        <taxon>Bacteroidia</taxon>
        <taxon>Bacteroidales</taxon>
        <taxon>Prevotellaceae</taxon>
        <taxon>Hoylesella</taxon>
    </lineage>
</organism>
<gene>
    <name evidence="1" type="ORF">HMPREF9151_01057</name>
</gene>
<dbReference type="AlphaFoldDB" id="L1ND94"/>
<evidence type="ECO:0000313" key="2">
    <source>
        <dbReference type="Proteomes" id="UP000010433"/>
    </source>
</evidence>
<sequence length="41" mass="4371">MADACFHLFDVADASFHPFTFSPFHLSTAGVIATSLSGHCN</sequence>
<proteinExistence type="predicted"/>
<keyword evidence="2" id="KW-1185">Reference proteome</keyword>
<name>L1ND94_9BACT</name>
<reference evidence="1 2" key="1">
    <citation type="submission" date="2012-05" db="EMBL/GenBank/DDBJ databases">
        <authorList>
            <person name="Weinstock G."/>
            <person name="Sodergren E."/>
            <person name="Lobos E.A."/>
            <person name="Fulton L."/>
            <person name="Fulton R."/>
            <person name="Courtney L."/>
            <person name="Fronick C."/>
            <person name="O'Laughlin M."/>
            <person name="Godfrey J."/>
            <person name="Wilson R.M."/>
            <person name="Miner T."/>
            <person name="Farmer C."/>
            <person name="Delehaunty K."/>
            <person name="Cordes M."/>
            <person name="Minx P."/>
            <person name="Tomlinson C."/>
            <person name="Chen J."/>
            <person name="Wollam A."/>
            <person name="Pepin K.H."/>
            <person name="Bhonagiri V."/>
            <person name="Zhang X."/>
            <person name="Suruliraj S."/>
            <person name="Warren W."/>
            <person name="Mitreva M."/>
            <person name="Mardis E.R."/>
            <person name="Wilson R.K."/>
        </authorList>
    </citation>
    <scope>NUCLEOTIDE SEQUENCE [LARGE SCALE GENOMIC DNA]</scope>
    <source>
        <strain evidence="1 2">F0055</strain>
    </source>
</reference>